<evidence type="ECO:0000313" key="2">
    <source>
        <dbReference type="Proteomes" id="UP000324376"/>
    </source>
</evidence>
<organism evidence="1 2">
    <name type="scientific">Aquimarina intermedia</name>
    <dbReference type="NCBI Taxonomy" id="350814"/>
    <lineage>
        <taxon>Bacteria</taxon>
        <taxon>Pseudomonadati</taxon>
        <taxon>Bacteroidota</taxon>
        <taxon>Flavobacteriia</taxon>
        <taxon>Flavobacteriales</taxon>
        <taxon>Flavobacteriaceae</taxon>
        <taxon>Aquimarina</taxon>
    </lineage>
</organism>
<dbReference type="OrthoDB" id="1027344at2"/>
<keyword evidence="2" id="KW-1185">Reference proteome</keyword>
<name>A0A5S5CDG4_9FLAO</name>
<protein>
    <recommendedName>
        <fullName evidence="3">Peptidase M56 domain-containing protein</fullName>
    </recommendedName>
</protein>
<dbReference type="Proteomes" id="UP000324376">
    <property type="component" value="Unassembled WGS sequence"/>
</dbReference>
<accession>A0A5S5CDG4</accession>
<reference evidence="1 2" key="1">
    <citation type="submission" date="2019-07" db="EMBL/GenBank/DDBJ databases">
        <title>Genomic Encyclopedia of Archaeal and Bacterial Type Strains, Phase II (KMG-II): from individual species to whole genera.</title>
        <authorList>
            <person name="Goeker M."/>
        </authorList>
    </citation>
    <scope>NUCLEOTIDE SEQUENCE [LARGE SCALE GENOMIC DNA]</scope>
    <source>
        <strain evidence="1 2">DSM 17527</strain>
    </source>
</reference>
<dbReference type="EMBL" id="VNHU01000001">
    <property type="protein sequence ID" value="TYP77394.1"/>
    <property type="molecule type" value="Genomic_DNA"/>
</dbReference>
<sequence length="108" mass="13189">MPVIVNKYLIGRHFVGVALWPFIVVKNEGLKRDATFINHERIHLRQQGELLVIPFYFIYLLEYLIRIIQYKNLEIAYRNISFEREAYSNEGNLQYLKKRTFWSFLKYR</sequence>
<gene>
    <name evidence="1" type="ORF">BD809_101549</name>
</gene>
<proteinExistence type="predicted"/>
<evidence type="ECO:0000313" key="1">
    <source>
        <dbReference type="EMBL" id="TYP77394.1"/>
    </source>
</evidence>
<dbReference type="AlphaFoldDB" id="A0A5S5CDG4"/>
<evidence type="ECO:0008006" key="3">
    <source>
        <dbReference type="Google" id="ProtNLM"/>
    </source>
</evidence>
<comment type="caution">
    <text evidence="1">The sequence shown here is derived from an EMBL/GenBank/DDBJ whole genome shotgun (WGS) entry which is preliminary data.</text>
</comment>